<feature type="compositionally biased region" description="Polar residues" evidence="3">
    <location>
        <begin position="246"/>
        <end position="255"/>
    </location>
</feature>
<keyword evidence="4" id="KW-0812">Transmembrane</keyword>
<feature type="compositionally biased region" description="Low complexity" evidence="3">
    <location>
        <begin position="153"/>
        <end position="177"/>
    </location>
</feature>
<evidence type="ECO:0000313" key="7">
    <source>
        <dbReference type="Proteomes" id="UP001596047"/>
    </source>
</evidence>
<feature type="transmembrane region" description="Helical" evidence="4">
    <location>
        <begin position="112"/>
        <end position="132"/>
    </location>
</feature>
<dbReference type="EMBL" id="JBHSOW010000080">
    <property type="protein sequence ID" value="MFC5651785.1"/>
    <property type="molecule type" value="Genomic_DNA"/>
</dbReference>
<accession>A0ABW0W1M3</accession>
<protein>
    <recommendedName>
        <fullName evidence="2">Anti-sigma-W factor RsiW</fullName>
    </recommendedName>
</protein>
<name>A0ABW0W1M3_9BACL</name>
<evidence type="ECO:0000256" key="1">
    <source>
        <dbReference type="ARBA" id="ARBA00024353"/>
    </source>
</evidence>
<feature type="compositionally biased region" description="Low complexity" evidence="3">
    <location>
        <begin position="259"/>
        <end position="268"/>
    </location>
</feature>
<feature type="region of interest" description="Disordered" evidence="3">
    <location>
        <begin position="77"/>
        <end position="103"/>
    </location>
</feature>
<dbReference type="Pfam" id="PF13490">
    <property type="entry name" value="zf-HC2"/>
    <property type="match status" value="1"/>
</dbReference>
<feature type="compositionally biased region" description="Basic and acidic residues" evidence="3">
    <location>
        <begin position="230"/>
        <end position="241"/>
    </location>
</feature>
<proteinExistence type="inferred from homology"/>
<evidence type="ECO:0000256" key="3">
    <source>
        <dbReference type="SAM" id="MobiDB-lite"/>
    </source>
</evidence>
<organism evidence="6 7">
    <name type="scientific">Paenibacillus solisilvae</name>
    <dbReference type="NCBI Taxonomy" id="2486751"/>
    <lineage>
        <taxon>Bacteria</taxon>
        <taxon>Bacillati</taxon>
        <taxon>Bacillota</taxon>
        <taxon>Bacilli</taxon>
        <taxon>Bacillales</taxon>
        <taxon>Paenibacillaceae</taxon>
        <taxon>Paenibacillus</taxon>
    </lineage>
</organism>
<reference evidence="7" key="1">
    <citation type="journal article" date="2019" name="Int. J. Syst. Evol. Microbiol.">
        <title>The Global Catalogue of Microorganisms (GCM) 10K type strain sequencing project: providing services to taxonomists for standard genome sequencing and annotation.</title>
        <authorList>
            <consortium name="The Broad Institute Genomics Platform"/>
            <consortium name="The Broad Institute Genome Sequencing Center for Infectious Disease"/>
            <person name="Wu L."/>
            <person name="Ma J."/>
        </authorList>
    </citation>
    <scope>NUCLEOTIDE SEQUENCE [LARGE SCALE GENOMIC DNA]</scope>
    <source>
        <strain evidence="7">CGMCC 1.3240</strain>
    </source>
</reference>
<feature type="region of interest" description="Disordered" evidence="3">
    <location>
        <begin position="145"/>
        <end position="203"/>
    </location>
</feature>
<feature type="region of interest" description="Disordered" evidence="3">
    <location>
        <begin position="230"/>
        <end position="285"/>
    </location>
</feature>
<keyword evidence="7" id="KW-1185">Reference proteome</keyword>
<evidence type="ECO:0000259" key="5">
    <source>
        <dbReference type="Pfam" id="PF13490"/>
    </source>
</evidence>
<feature type="domain" description="Putative zinc-finger" evidence="5">
    <location>
        <begin position="3"/>
        <end position="37"/>
    </location>
</feature>
<comment type="caution">
    <text evidence="6">The sequence shown here is derived from an EMBL/GenBank/DDBJ whole genome shotgun (WGS) entry which is preliminary data.</text>
</comment>
<dbReference type="SUPFAM" id="SSF82171">
    <property type="entry name" value="DPP6 N-terminal domain-like"/>
    <property type="match status" value="1"/>
</dbReference>
<gene>
    <name evidence="6" type="ORF">ACFPYJ_22230</name>
</gene>
<evidence type="ECO:0000256" key="4">
    <source>
        <dbReference type="SAM" id="Phobius"/>
    </source>
</evidence>
<feature type="compositionally biased region" description="Polar residues" evidence="3">
    <location>
        <begin position="269"/>
        <end position="285"/>
    </location>
</feature>
<dbReference type="RefSeq" id="WP_379190409.1">
    <property type="nucleotide sequence ID" value="NZ_JBHSOW010000080.1"/>
</dbReference>
<dbReference type="Gene3D" id="1.10.10.1320">
    <property type="entry name" value="Anti-sigma factor, zinc-finger domain"/>
    <property type="match status" value="1"/>
</dbReference>
<keyword evidence="4" id="KW-1133">Transmembrane helix</keyword>
<sequence>MNCQEVMEYMQRQLDGDLDEQETEILMTHTRHCPNCAAMFERLQLLSSGLENLPKVTPSYSLVDAIMPRLQELQTTVDASESVSSAGKVEQAPADTRREPRNRTAVRWRDRFSLRALGGVIAAGVIVGLFLVNYQSGNPLHTANDSASTGSMTAESAATSDSAAADSNTSSDAAANAPKADREVQTSNAPNEGVDKMLNKSYGADDDVHDQAAAAESVDPNGERMMKHDYKQSAEPPDDKAASPNYEVSGTTVTENKSDAGASAADSGNQTKLGSDSKGIASTNDDQTFMAKDSVSGFTVNELQAASQDGKYKAFVVDQTLQVYSAEDDVKLFESASRPAGITSLLWSPDSKTLTYETPAADGKSKLRYIVDIASASEQLQEQ</sequence>
<keyword evidence="4" id="KW-0472">Membrane</keyword>
<evidence type="ECO:0000313" key="6">
    <source>
        <dbReference type="EMBL" id="MFC5651785.1"/>
    </source>
</evidence>
<dbReference type="InterPro" id="IPR041916">
    <property type="entry name" value="Anti_sigma_zinc_sf"/>
</dbReference>
<dbReference type="InterPro" id="IPR027383">
    <property type="entry name" value="Znf_put"/>
</dbReference>
<dbReference type="Proteomes" id="UP001596047">
    <property type="component" value="Unassembled WGS sequence"/>
</dbReference>
<evidence type="ECO:0000256" key="2">
    <source>
        <dbReference type="ARBA" id="ARBA00024438"/>
    </source>
</evidence>
<comment type="similarity">
    <text evidence="1">Belongs to the zinc-associated anti-sigma factor (ZAS) superfamily. Anti-sigma-W factor family.</text>
</comment>